<feature type="compositionally biased region" description="Low complexity" evidence="8">
    <location>
        <begin position="146"/>
        <end position="155"/>
    </location>
</feature>
<feature type="region of interest" description="Disordered" evidence="8">
    <location>
        <begin position="111"/>
        <end position="180"/>
    </location>
</feature>
<evidence type="ECO:0000256" key="4">
    <source>
        <dbReference type="ARBA" id="ARBA00022771"/>
    </source>
</evidence>
<keyword evidence="2" id="KW-0479">Metal-binding</keyword>
<dbReference type="OrthoDB" id="9439903at2759"/>
<feature type="region of interest" description="Disordered" evidence="8">
    <location>
        <begin position="238"/>
        <end position="264"/>
    </location>
</feature>
<keyword evidence="11" id="KW-1185">Reference proteome</keyword>
<dbReference type="PANTHER" id="PTHR40626">
    <property type="entry name" value="MIP31509P"/>
    <property type="match status" value="1"/>
</dbReference>
<feature type="region of interest" description="Disordered" evidence="8">
    <location>
        <begin position="842"/>
        <end position="861"/>
    </location>
</feature>
<name>A0A8H7J2F4_9PLEO</name>
<dbReference type="GO" id="GO:0000785">
    <property type="term" value="C:chromatin"/>
    <property type="evidence" value="ECO:0007669"/>
    <property type="project" value="TreeGrafter"/>
</dbReference>
<keyword evidence="3" id="KW-0677">Repeat</keyword>
<evidence type="ECO:0000259" key="9">
    <source>
        <dbReference type="PROSITE" id="PS50157"/>
    </source>
</evidence>
<evidence type="ECO:0000313" key="11">
    <source>
        <dbReference type="Proteomes" id="UP000651452"/>
    </source>
</evidence>
<keyword evidence="6" id="KW-0539">Nucleus</keyword>
<dbReference type="GO" id="GO:0008270">
    <property type="term" value="F:zinc ion binding"/>
    <property type="evidence" value="ECO:0007669"/>
    <property type="project" value="UniProtKB-KW"/>
</dbReference>
<feature type="compositionally biased region" description="Low complexity" evidence="8">
    <location>
        <begin position="370"/>
        <end position="389"/>
    </location>
</feature>
<dbReference type="GO" id="GO:0005634">
    <property type="term" value="C:nucleus"/>
    <property type="evidence" value="ECO:0007669"/>
    <property type="project" value="UniProtKB-SubCell"/>
</dbReference>
<accession>A0A8H7J2F4</accession>
<feature type="compositionally biased region" description="Polar residues" evidence="8">
    <location>
        <begin position="63"/>
        <end position="74"/>
    </location>
</feature>
<dbReference type="GO" id="GO:0006351">
    <property type="term" value="P:DNA-templated transcription"/>
    <property type="evidence" value="ECO:0007669"/>
    <property type="project" value="InterPro"/>
</dbReference>
<dbReference type="InterPro" id="IPR051059">
    <property type="entry name" value="VerF-like"/>
</dbReference>
<dbReference type="GO" id="GO:0000981">
    <property type="term" value="F:DNA-binding transcription factor activity, RNA polymerase II-specific"/>
    <property type="evidence" value="ECO:0007669"/>
    <property type="project" value="InterPro"/>
</dbReference>
<evidence type="ECO:0000256" key="2">
    <source>
        <dbReference type="ARBA" id="ARBA00022723"/>
    </source>
</evidence>
<dbReference type="SMART" id="SM00355">
    <property type="entry name" value="ZnF_C2H2"/>
    <property type="match status" value="2"/>
</dbReference>
<dbReference type="Proteomes" id="UP000651452">
    <property type="component" value="Unassembled WGS sequence"/>
</dbReference>
<protein>
    <recommendedName>
        <fullName evidence="9">C2H2-type domain-containing protein</fullName>
    </recommendedName>
</protein>
<dbReference type="Gene3D" id="3.30.160.60">
    <property type="entry name" value="Classic Zinc Finger"/>
    <property type="match status" value="2"/>
</dbReference>
<dbReference type="InterPro" id="IPR036236">
    <property type="entry name" value="Znf_C2H2_sf"/>
</dbReference>
<feature type="compositionally biased region" description="Pro residues" evidence="8">
    <location>
        <begin position="76"/>
        <end position="86"/>
    </location>
</feature>
<dbReference type="SUPFAM" id="SSF57667">
    <property type="entry name" value="beta-beta-alpha zinc fingers"/>
    <property type="match status" value="1"/>
</dbReference>
<evidence type="ECO:0000256" key="5">
    <source>
        <dbReference type="ARBA" id="ARBA00022833"/>
    </source>
</evidence>
<feature type="region of interest" description="Disordered" evidence="8">
    <location>
        <begin position="1"/>
        <end position="93"/>
    </location>
</feature>
<dbReference type="Pfam" id="PF04082">
    <property type="entry name" value="Fungal_trans"/>
    <property type="match status" value="1"/>
</dbReference>
<dbReference type="PROSITE" id="PS00028">
    <property type="entry name" value="ZINC_FINGER_C2H2_1"/>
    <property type="match status" value="1"/>
</dbReference>
<organism evidence="10 11">
    <name type="scientific">Ascochyta lentis</name>
    <dbReference type="NCBI Taxonomy" id="205686"/>
    <lineage>
        <taxon>Eukaryota</taxon>
        <taxon>Fungi</taxon>
        <taxon>Dikarya</taxon>
        <taxon>Ascomycota</taxon>
        <taxon>Pezizomycotina</taxon>
        <taxon>Dothideomycetes</taxon>
        <taxon>Pleosporomycetidae</taxon>
        <taxon>Pleosporales</taxon>
        <taxon>Pleosporineae</taxon>
        <taxon>Didymellaceae</taxon>
        <taxon>Ascochyta</taxon>
    </lineage>
</organism>
<feature type="region of interest" description="Disordered" evidence="8">
    <location>
        <begin position="308"/>
        <end position="334"/>
    </location>
</feature>
<evidence type="ECO:0000256" key="6">
    <source>
        <dbReference type="ARBA" id="ARBA00023242"/>
    </source>
</evidence>
<sequence>MDAPDRFRQPGLPQYQSLGQQSYNTAQQSLPTLPPLHSAASFPSMYGGHHSNPQTPQPPHTPVTSAPNGSSTMPPLQHPPLRPIQPSPSYMGAMSSAYSQAPLLPTAAAHNAHQLGGPTPGLSMNHPSLYPHPPVLANQEPEPVHVVGQQGRRGVLPTHPGRPAPAAGKAPTTATKNADGKYECPHCNKTYLHLKHLKRHLLRHTGERPYQCHLCKDTFSRSDILKRHFQKCSIRRGNPTGANHLQHAQQHLQKNRPPNGTEATSYLNHIQGTSMPYADAGYSMGMPQMPAVGANGYGGDLPSIADQHSMSARTSRSNSLINRPGSGVEENRRSMSALDTYGQARLNFNDYRPNPMANAVSHDANSFAAQQQQQQQQHQQQQQQQQQQQNNAVGADSANHFNYNHAAVNNDMAQNNMPVKSEGGDSTPYGVTSMPNVDGISNGQDSSMWRNGGAFNGVNGESHFTNGSSMAGGPNQHKATGVLTGLYSNPGFVDSSPFIDNWPLASSDPFQQKAEALLNFCFPNASLFAPGSNDAYSFEALKGILTPDNINHLLREYKHFHVHWPLIHTPTFDPIAANEGLVLAMCCVGAVYSERMNPKSARWLMGLVRGAVLRSSQIYKLAQNQHQVLDPNRHCPTDIEELEALGLLHGLFLWHGSQKQRQQGREEFFIFANITRRAGLLQPLPRSNPGFSSLHQPGPFTGDEVNTWNWSLWVENEKRARASAYIFLIDAASTIFFNAQPQFDVNEVKISLPADDAAWEAKTEEECACALGLRGEAAQVANASGSRRAKQLGMSEALQVLYRGTHGQLPERSTNAFGKFLLVHAIHVQIFNIQRQLLRRMSTSGTSTPDGPATPPNGVSEQVQQLLRSTVQALELWKTCWDIDLAIQYPHTQPRLGFCRDGVHFYFLARLFLRSSRREEWAAPADLRCRHVFNLLKQIRTHVATDSNQKGIDFGSVTTVTDDYGINDLTLNMRNLFTPIQSPRSHQSPSQHLQQ</sequence>
<evidence type="ECO:0000313" key="10">
    <source>
        <dbReference type="EMBL" id="KAF9693993.1"/>
    </source>
</evidence>
<feature type="compositionally biased region" description="Polar residues" evidence="8">
    <location>
        <begin position="14"/>
        <end position="31"/>
    </location>
</feature>
<keyword evidence="5" id="KW-0862">Zinc</keyword>
<feature type="region of interest" description="Disordered" evidence="8">
    <location>
        <begin position="352"/>
        <end position="393"/>
    </location>
</feature>
<evidence type="ECO:0000256" key="1">
    <source>
        <dbReference type="ARBA" id="ARBA00004123"/>
    </source>
</evidence>
<evidence type="ECO:0000256" key="7">
    <source>
        <dbReference type="PROSITE-ProRule" id="PRU00042"/>
    </source>
</evidence>
<feature type="domain" description="C2H2-type" evidence="9">
    <location>
        <begin position="210"/>
        <end position="240"/>
    </location>
</feature>
<reference evidence="10" key="1">
    <citation type="submission" date="2018-12" db="EMBL/GenBank/DDBJ databases">
        <authorList>
            <person name="Syme R.A."/>
            <person name="Farfan-Caceres L."/>
            <person name="Lichtenzveig J."/>
        </authorList>
    </citation>
    <scope>NUCLEOTIDE SEQUENCE</scope>
    <source>
        <strain evidence="10">Al4</strain>
    </source>
</reference>
<feature type="compositionally biased region" description="Polar residues" evidence="8">
    <location>
        <begin position="308"/>
        <end position="321"/>
    </location>
</feature>
<dbReference type="AlphaFoldDB" id="A0A8H7J2F4"/>
<gene>
    <name evidence="10" type="ORF">EKO04_007937</name>
</gene>
<dbReference type="EMBL" id="RZGK01000014">
    <property type="protein sequence ID" value="KAF9693993.1"/>
    <property type="molecule type" value="Genomic_DNA"/>
</dbReference>
<evidence type="ECO:0000256" key="3">
    <source>
        <dbReference type="ARBA" id="ARBA00022737"/>
    </source>
</evidence>
<proteinExistence type="predicted"/>
<dbReference type="InterPro" id="IPR013087">
    <property type="entry name" value="Znf_C2H2_type"/>
</dbReference>
<dbReference type="PANTHER" id="PTHR40626:SF12">
    <property type="entry name" value="RFEC"/>
    <property type="match status" value="1"/>
</dbReference>
<dbReference type="InterPro" id="IPR007219">
    <property type="entry name" value="XnlR_reg_dom"/>
</dbReference>
<dbReference type="PROSITE" id="PS50157">
    <property type="entry name" value="ZINC_FINGER_C2H2_2"/>
    <property type="match status" value="2"/>
</dbReference>
<dbReference type="GO" id="GO:0000978">
    <property type="term" value="F:RNA polymerase II cis-regulatory region sequence-specific DNA binding"/>
    <property type="evidence" value="ECO:0007669"/>
    <property type="project" value="InterPro"/>
</dbReference>
<evidence type="ECO:0000256" key="8">
    <source>
        <dbReference type="SAM" id="MobiDB-lite"/>
    </source>
</evidence>
<comment type="caution">
    <text evidence="10">The sequence shown here is derived from an EMBL/GenBank/DDBJ whole genome shotgun (WGS) entry which is preliminary data.</text>
</comment>
<comment type="subcellular location">
    <subcellularLocation>
        <location evidence="1">Nucleus</location>
    </subcellularLocation>
</comment>
<keyword evidence="4 7" id="KW-0863">Zinc-finger</keyword>
<reference evidence="10" key="2">
    <citation type="submission" date="2020-09" db="EMBL/GenBank/DDBJ databases">
        <title>Reference genome assembly for Australian Ascochyta lentis isolate Al4.</title>
        <authorList>
            <person name="Lee R.C."/>
            <person name="Farfan-Caceres L.M."/>
            <person name="Debler J.W."/>
            <person name="Williams A.H."/>
            <person name="Henares B.M."/>
        </authorList>
    </citation>
    <scope>NUCLEOTIDE SEQUENCE</scope>
    <source>
        <strain evidence="10">Al4</strain>
    </source>
</reference>
<feature type="compositionally biased region" description="Low complexity" evidence="8">
    <location>
        <begin position="164"/>
        <end position="177"/>
    </location>
</feature>
<dbReference type="CDD" id="cd12148">
    <property type="entry name" value="fungal_TF_MHR"/>
    <property type="match status" value="1"/>
</dbReference>
<feature type="domain" description="C2H2-type" evidence="9">
    <location>
        <begin position="182"/>
        <end position="209"/>
    </location>
</feature>
<dbReference type="FunFam" id="3.30.160.60:FF:000100">
    <property type="entry name" value="Zinc finger 45-like"/>
    <property type="match status" value="1"/>
</dbReference>